<name>W7TMD2_9STRA</name>
<comment type="caution">
    <text evidence="2">The sequence shown here is derived from an EMBL/GenBank/DDBJ whole genome shotgun (WGS) entry which is preliminary data.</text>
</comment>
<proteinExistence type="predicted"/>
<evidence type="ECO:0000256" key="1">
    <source>
        <dbReference type="SAM" id="MobiDB-lite"/>
    </source>
</evidence>
<reference evidence="2 3" key="1">
    <citation type="journal article" date="2014" name="Mol. Plant">
        <title>Chromosome Scale Genome Assembly and Transcriptome Profiling of Nannochloropsis gaditana in Nitrogen Depletion.</title>
        <authorList>
            <person name="Corteggiani Carpinelli E."/>
            <person name="Telatin A."/>
            <person name="Vitulo N."/>
            <person name="Forcato C."/>
            <person name="D'Angelo M."/>
            <person name="Schiavon R."/>
            <person name="Vezzi A."/>
            <person name="Giacometti G.M."/>
            <person name="Morosinotto T."/>
            <person name="Valle G."/>
        </authorList>
    </citation>
    <scope>NUCLEOTIDE SEQUENCE [LARGE SCALE GENOMIC DNA]</scope>
    <source>
        <strain evidence="2 3">B-31</strain>
    </source>
</reference>
<dbReference type="EMBL" id="AZIL01000517">
    <property type="protein sequence ID" value="EWM27202.1"/>
    <property type="molecule type" value="Genomic_DNA"/>
</dbReference>
<dbReference type="AlphaFoldDB" id="W7TMD2"/>
<accession>W7TMD2</accession>
<feature type="region of interest" description="Disordered" evidence="1">
    <location>
        <begin position="1"/>
        <end position="24"/>
    </location>
</feature>
<evidence type="ECO:0000313" key="3">
    <source>
        <dbReference type="Proteomes" id="UP000019335"/>
    </source>
</evidence>
<keyword evidence="3" id="KW-1185">Reference proteome</keyword>
<protein>
    <submittedName>
        <fullName evidence="2">Uncharacterized protein</fullName>
    </submittedName>
</protein>
<organism evidence="2 3">
    <name type="scientific">Nannochloropsis gaditana</name>
    <dbReference type="NCBI Taxonomy" id="72520"/>
    <lineage>
        <taxon>Eukaryota</taxon>
        <taxon>Sar</taxon>
        <taxon>Stramenopiles</taxon>
        <taxon>Ochrophyta</taxon>
        <taxon>Eustigmatophyceae</taxon>
        <taxon>Eustigmatales</taxon>
        <taxon>Monodopsidaceae</taxon>
        <taxon>Nannochloropsis</taxon>
    </lineage>
</organism>
<evidence type="ECO:0000313" key="2">
    <source>
        <dbReference type="EMBL" id="EWM27202.1"/>
    </source>
</evidence>
<gene>
    <name evidence="2" type="ORF">Naga_100010g7</name>
</gene>
<sequence length="81" mass="8717">MTGPTYVKTGLHGNFRTRNRVSPSDPSLPCLRRYTHSSGRVSLIGGHRLFCPLSSEGTGWRISKGAIAFRARSAGLARSSG</sequence>
<dbReference type="Proteomes" id="UP000019335">
    <property type="component" value="Chromosome 7"/>
</dbReference>